<evidence type="ECO:0000313" key="1">
    <source>
        <dbReference type="EMBL" id="SDX99521.1"/>
    </source>
</evidence>
<dbReference type="PROSITE" id="PS00430">
    <property type="entry name" value="TONB_DEPENDENT_REC_1"/>
    <property type="match status" value="1"/>
</dbReference>
<dbReference type="Proteomes" id="UP000199529">
    <property type="component" value="Unassembled WGS sequence"/>
</dbReference>
<evidence type="ECO:0000313" key="2">
    <source>
        <dbReference type="Proteomes" id="UP000199529"/>
    </source>
</evidence>
<organism evidence="1 2">
    <name type="scientific">Saccharopolyspora shandongensis</name>
    <dbReference type="NCBI Taxonomy" id="418495"/>
    <lineage>
        <taxon>Bacteria</taxon>
        <taxon>Bacillati</taxon>
        <taxon>Actinomycetota</taxon>
        <taxon>Actinomycetes</taxon>
        <taxon>Pseudonocardiales</taxon>
        <taxon>Pseudonocardiaceae</taxon>
        <taxon>Saccharopolyspora</taxon>
    </lineage>
</organism>
<dbReference type="InterPro" id="IPR010916">
    <property type="entry name" value="TonB_box_CS"/>
</dbReference>
<name>A0A1H3G8D6_9PSEU</name>
<protein>
    <submittedName>
        <fullName evidence="1">Uncharacterized protein</fullName>
    </submittedName>
</protein>
<dbReference type="RefSeq" id="WP_093267539.1">
    <property type="nucleotide sequence ID" value="NZ_FNOK01000018.1"/>
</dbReference>
<sequence length="135" mass="14369">MLNAAPFRLRLFLSALSGPHLFLAGGLTAYRRHTDAADRATAQLALALLDETETVTVTAAAAHLLSGPGGERGKDWLGWEPSELDGGVGGCAVELITFYPFETQGFWRHPGPAGRPARGWRVEDVVGVALMALSE</sequence>
<dbReference type="AlphaFoldDB" id="A0A1H3G8D6"/>
<reference evidence="2" key="1">
    <citation type="submission" date="2016-10" db="EMBL/GenBank/DDBJ databases">
        <authorList>
            <person name="Varghese N."/>
            <person name="Submissions S."/>
        </authorList>
    </citation>
    <scope>NUCLEOTIDE SEQUENCE [LARGE SCALE GENOMIC DNA]</scope>
    <source>
        <strain evidence="2">CGMCC 4.3530</strain>
    </source>
</reference>
<dbReference type="OrthoDB" id="3394762at2"/>
<keyword evidence="2" id="KW-1185">Reference proteome</keyword>
<dbReference type="EMBL" id="FNOK01000018">
    <property type="protein sequence ID" value="SDX99521.1"/>
    <property type="molecule type" value="Genomic_DNA"/>
</dbReference>
<gene>
    <name evidence="1" type="ORF">SAMN05216215_101885</name>
</gene>
<accession>A0A1H3G8D6</accession>
<proteinExistence type="predicted"/>